<evidence type="ECO:0008006" key="2">
    <source>
        <dbReference type="Google" id="ProtNLM"/>
    </source>
</evidence>
<accession>A0A0B2Q086</accession>
<reference evidence="1" key="1">
    <citation type="submission" date="2014-07" db="EMBL/GenBank/DDBJ databases">
        <title>Identification of a novel salt tolerance gene in wild soybean by whole-genome sequencing.</title>
        <authorList>
            <person name="Lam H.-M."/>
            <person name="Qi X."/>
            <person name="Li M.-W."/>
            <person name="Liu X."/>
            <person name="Xie M."/>
            <person name="Ni M."/>
            <person name="Xu X."/>
        </authorList>
    </citation>
    <scope>NUCLEOTIDE SEQUENCE [LARGE SCALE GENOMIC DNA]</scope>
    <source>
        <tissue evidence="1">Root</tissue>
    </source>
</reference>
<dbReference type="Proteomes" id="UP000053555">
    <property type="component" value="Unassembled WGS sequence"/>
</dbReference>
<dbReference type="SUPFAM" id="SSF52047">
    <property type="entry name" value="RNI-like"/>
    <property type="match status" value="1"/>
</dbReference>
<protein>
    <recommendedName>
        <fullName evidence="2">Disease resistance protein</fullName>
    </recommendedName>
</protein>
<dbReference type="AlphaFoldDB" id="A0A0B2Q086"/>
<dbReference type="EMBL" id="KN662622">
    <property type="protein sequence ID" value="KHN13388.1"/>
    <property type="molecule type" value="Genomic_DNA"/>
</dbReference>
<sequence length="176" mass="20231">MMPELAKIIACGWPAEGWLLSKENKDAEKVSSILSSNVQHLGLRYCNLSDDFFPVVLQWLDLDYCYHLREIRGIPQNMEYFSAIECLSLTSACRSMLLNQELHEDGNTIFYLPVTKIPEWFECQTWGPPISFWFRNKFPAIVICLDMEPVGEYCSLEDEGLFGLIVIINLRVCGPK</sequence>
<gene>
    <name evidence="1" type="ORF">glysoja_026818</name>
</gene>
<proteinExistence type="predicted"/>
<organism evidence="1">
    <name type="scientific">Glycine soja</name>
    <name type="common">Wild soybean</name>
    <dbReference type="NCBI Taxonomy" id="3848"/>
    <lineage>
        <taxon>Eukaryota</taxon>
        <taxon>Viridiplantae</taxon>
        <taxon>Streptophyta</taxon>
        <taxon>Embryophyta</taxon>
        <taxon>Tracheophyta</taxon>
        <taxon>Spermatophyta</taxon>
        <taxon>Magnoliopsida</taxon>
        <taxon>eudicotyledons</taxon>
        <taxon>Gunneridae</taxon>
        <taxon>Pentapetalae</taxon>
        <taxon>rosids</taxon>
        <taxon>fabids</taxon>
        <taxon>Fabales</taxon>
        <taxon>Fabaceae</taxon>
        <taxon>Papilionoideae</taxon>
        <taxon>50 kb inversion clade</taxon>
        <taxon>NPAAA clade</taxon>
        <taxon>indigoferoid/millettioid clade</taxon>
        <taxon>Phaseoleae</taxon>
        <taxon>Glycine</taxon>
        <taxon>Glycine subgen. Soja</taxon>
    </lineage>
</organism>
<name>A0A0B2Q086_GLYSO</name>
<evidence type="ECO:0000313" key="1">
    <source>
        <dbReference type="EMBL" id="KHN13388.1"/>
    </source>
</evidence>